<dbReference type="GO" id="GO:0090729">
    <property type="term" value="F:toxin activity"/>
    <property type="evidence" value="ECO:0007669"/>
    <property type="project" value="UniProtKB-KW"/>
</dbReference>
<dbReference type="InParanoid" id="A0A1Q3BTG0"/>
<evidence type="ECO:0000256" key="8">
    <source>
        <dbReference type="ARBA" id="ARBA00030788"/>
    </source>
</evidence>
<dbReference type="GO" id="GO:0017148">
    <property type="term" value="P:negative regulation of translation"/>
    <property type="evidence" value="ECO:0007669"/>
    <property type="project" value="UniProtKB-KW"/>
</dbReference>
<sequence length="544" mass="61075">MDKEFELEFNVETSTKKEDYERFIVQLRNRLGRDQRRSHDRPILPSHGESGTIRWFHIVLRTSSASVTLRFRYSNLYLYGFQRGDSWHELGDENLINEATELTFGVNYQSLLAAAHLDDLQDIDLSWQALQGAVYRLAQGGTNEQLAKALIVVIFMFCESTRFTSISNHLTRTYMPSNSSARITTWMERLAHSWSYLSMALLDEDANPELRYNIIGDIPLPPELVSSGSAPPPPPSETDEEKKRREEKANTIRTVLQASSILAIVYCRGPGPSRRFSRDATIYGQCSLARALTEVLSVRVHNKNGSGKVYGTIIVTDALGFQYIYNRTKRDPEALTNDEDAMLTGPARPISAYGSFNFKAVLTDKHWWSSDDEISNGRFWWEFTDTTNEYDKPLSRAIDGKDGSLTVNYIVFRDAVAVSLRVEVIEGSRYKNVYGELTATNSNFGESSDHKIVLFKRSLDSRQHFNPGQLVPLSRSVVAVPFSSSLILTANLSTHHEREDLRSGVDSEIANGTATFVAQPSGTSERIISGKEGDTVETSGSGDY</sequence>
<dbReference type="InterPro" id="IPR001574">
    <property type="entry name" value="Ribosome_inactivat_prot"/>
</dbReference>
<dbReference type="InterPro" id="IPR017989">
    <property type="entry name" value="Ribosome_inactivat_1/2"/>
</dbReference>
<comment type="catalytic activity">
    <reaction evidence="1 9">
        <text>Endohydrolysis of the N-glycosidic bond at one specific adenosine on the 28S rRNA.</text>
        <dbReference type="EC" id="3.2.2.22"/>
    </reaction>
</comment>
<dbReference type="EC" id="3.2.2.22" evidence="3"/>
<dbReference type="OrthoDB" id="1602268at2759"/>
<keyword evidence="6 9" id="KW-0611">Plant defense</keyword>
<dbReference type="InterPro" id="IPR016138">
    <property type="entry name" value="Ribosome_inactivat_prot_sub1"/>
</dbReference>
<dbReference type="STRING" id="3775.A0A1Q3BTG0"/>
<evidence type="ECO:0000256" key="2">
    <source>
        <dbReference type="ARBA" id="ARBA00008544"/>
    </source>
</evidence>
<dbReference type="GO" id="GO:0030598">
    <property type="term" value="F:rRNA N-glycosylase activity"/>
    <property type="evidence" value="ECO:0007669"/>
    <property type="project" value="UniProtKB-EC"/>
</dbReference>
<dbReference type="SUPFAM" id="SSF56371">
    <property type="entry name" value="Ribosome inactivating proteins (RIP)"/>
    <property type="match status" value="1"/>
</dbReference>
<evidence type="ECO:0000313" key="12">
    <source>
        <dbReference type="EMBL" id="GAV71063.1"/>
    </source>
</evidence>
<dbReference type="Pfam" id="PF20241">
    <property type="entry name" value="DUF6598"/>
    <property type="match status" value="1"/>
</dbReference>
<dbReference type="PANTHER" id="PTHR33453">
    <property type="match status" value="1"/>
</dbReference>
<evidence type="ECO:0000259" key="11">
    <source>
        <dbReference type="Pfam" id="PF20241"/>
    </source>
</evidence>
<keyword evidence="13" id="KW-1185">Reference proteome</keyword>
<feature type="domain" description="DUF6598" evidence="11">
    <location>
        <begin position="293"/>
        <end position="526"/>
    </location>
</feature>
<keyword evidence="4 9" id="KW-0800">Toxin</keyword>
<evidence type="ECO:0000256" key="10">
    <source>
        <dbReference type="SAM" id="MobiDB-lite"/>
    </source>
</evidence>
<dbReference type="GO" id="GO:0006952">
    <property type="term" value="P:defense response"/>
    <property type="evidence" value="ECO:0007669"/>
    <property type="project" value="UniProtKB-KW"/>
</dbReference>
<protein>
    <recommendedName>
        <fullName evidence="3">rRNA N-glycosylase</fullName>
        <ecNumber evidence="3">3.2.2.22</ecNumber>
    </recommendedName>
    <alternativeName>
        <fullName evidence="8">rRNA N-glycosidase</fullName>
    </alternativeName>
</protein>
<feature type="compositionally biased region" description="Basic and acidic residues" evidence="10">
    <location>
        <begin position="240"/>
        <end position="249"/>
    </location>
</feature>
<dbReference type="PANTHER" id="PTHR33453:SF9">
    <property type="entry name" value="ALBUMIN B-32"/>
    <property type="match status" value="1"/>
</dbReference>
<dbReference type="Proteomes" id="UP000187406">
    <property type="component" value="Unassembled WGS sequence"/>
</dbReference>
<dbReference type="PRINTS" id="PR00396">
    <property type="entry name" value="SHIGARICIN"/>
</dbReference>
<evidence type="ECO:0000256" key="7">
    <source>
        <dbReference type="ARBA" id="ARBA00023193"/>
    </source>
</evidence>
<keyword evidence="7 9" id="KW-0652">Protein synthesis inhibitor</keyword>
<dbReference type="InterPro" id="IPR036041">
    <property type="entry name" value="Ribosome-inact_prot_sf"/>
</dbReference>
<evidence type="ECO:0000256" key="5">
    <source>
        <dbReference type="ARBA" id="ARBA00022801"/>
    </source>
</evidence>
<dbReference type="EMBL" id="BDDD01000869">
    <property type="protein sequence ID" value="GAV71063.1"/>
    <property type="molecule type" value="Genomic_DNA"/>
</dbReference>
<evidence type="ECO:0000256" key="3">
    <source>
        <dbReference type="ARBA" id="ARBA00012001"/>
    </source>
</evidence>
<evidence type="ECO:0000256" key="1">
    <source>
        <dbReference type="ARBA" id="ARBA00000237"/>
    </source>
</evidence>
<comment type="caution">
    <text evidence="12">The sequence shown here is derived from an EMBL/GenBank/DDBJ whole genome shotgun (WGS) entry which is preliminary data.</text>
</comment>
<proteinExistence type="inferred from homology"/>
<evidence type="ECO:0000256" key="4">
    <source>
        <dbReference type="ARBA" id="ARBA00022656"/>
    </source>
</evidence>
<feature type="region of interest" description="Disordered" evidence="10">
    <location>
        <begin position="223"/>
        <end position="249"/>
    </location>
</feature>
<name>A0A1Q3BTG0_CEPFO</name>
<dbReference type="AlphaFoldDB" id="A0A1Q3BTG0"/>
<keyword evidence="5 9" id="KW-0378">Hydrolase</keyword>
<comment type="similarity">
    <text evidence="2">Belongs to the ribosome-inactivating protein family. Type 1 RIP subfamily.</text>
</comment>
<organism evidence="12 13">
    <name type="scientific">Cephalotus follicularis</name>
    <name type="common">Albany pitcher plant</name>
    <dbReference type="NCBI Taxonomy" id="3775"/>
    <lineage>
        <taxon>Eukaryota</taxon>
        <taxon>Viridiplantae</taxon>
        <taxon>Streptophyta</taxon>
        <taxon>Embryophyta</taxon>
        <taxon>Tracheophyta</taxon>
        <taxon>Spermatophyta</taxon>
        <taxon>Magnoliopsida</taxon>
        <taxon>eudicotyledons</taxon>
        <taxon>Gunneridae</taxon>
        <taxon>Pentapetalae</taxon>
        <taxon>rosids</taxon>
        <taxon>fabids</taxon>
        <taxon>Oxalidales</taxon>
        <taxon>Cephalotaceae</taxon>
        <taxon>Cephalotus</taxon>
    </lineage>
</organism>
<evidence type="ECO:0000256" key="9">
    <source>
        <dbReference type="RuleBase" id="RU004915"/>
    </source>
</evidence>
<gene>
    <name evidence="12" type="ORF">CFOL_v3_14557</name>
</gene>
<dbReference type="InterPro" id="IPR046533">
    <property type="entry name" value="DUF6598"/>
</dbReference>
<accession>A0A1Q3BTG0</accession>
<evidence type="ECO:0000313" key="13">
    <source>
        <dbReference type="Proteomes" id="UP000187406"/>
    </source>
</evidence>
<reference evidence="13" key="1">
    <citation type="submission" date="2016-04" db="EMBL/GenBank/DDBJ databases">
        <title>Cephalotus genome sequencing.</title>
        <authorList>
            <person name="Fukushima K."/>
            <person name="Hasebe M."/>
            <person name="Fang X."/>
        </authorList>
    </citation>
    <scope>NUCLEOTIDE SEQUENCE [LARGE SCALE GENOMIC DNA]</scope>
    <source>
        <strain evidence="13">cv. St1</strain>
    </source>
</reference>
<evidence type="ECO:0000256" key="6">
    <source>
        <dbReference type="ARBA" id="ARBA00022821"/>
    </source>
</evidence>
<feature type="region of interest" description="Disordered" evidence="10">
    <location>
        <begin position="520"/>
        <end position="544"/>
    </location>
</feature>
<dbReference type="Pfam" id="PF00161">
    <property type="entry name" value="RIP"/>
    <property type="match status" value="1"/>
</dbReference>
<dbReference type="Gene3D" id="3.40.420.10">
    <property type="entry name" value="Ricin (A subunit), domain 1"/>
    <property type="match status" value="1"/>
</dbReference>